<keyword evidence="2" id="KW-1185">Reference proteome</keyword>
<dbReference type="Gene3D" id="3.40.50.1820">
    <property type="entry name" value="alpha/beta hydrolase"/>
    <property type="match status" value="1"/>
</dbReference>
<dbReference type="RefSeq" id="WP_260572119.1">
    <property type="nucleotide sequence ID" value="NZ_CP104205.1"/>
</dbReference>
<evidence type="ECO:0000313" key="2">
    <source>
        <dbReference type="Proteomes" id="UP001059209"/>
    </source>
</evidence>
<evidence type="ECO:0008006" key="3">
    <source>
        <dbReference type="Google" id="ProtNLM"/>
    </source>
</evidence>
<accession>A0ABY5Y813</accession>
<dbReference type="EMBL" id="CP104205">
    <property type="protein sequence ID" value="UWX54290.1"/>
    <property type="molecule type" value="Genomic_DNA"/>
</dbReference>
<organism evidence="1 2">
    <name type="scientific">Maribacter litopenaei</name>
    <dbReference type="NCBI Taxonomy" id="2976127"/>
    <lineage>
        <taxon>Bacteria</taxon>
        <taxon>Pseudomonadati</taxon>
        <taxon>Bacteroidota</taxon>
        <taxon>Flavobacteriia</taxon>
        <taxon>Flavobacteriales</taxon>
        <taxon>Flavobacteriaceae</taxon>
        <taxon>Maribacter</taxon>
    </lineage>
</organism>
<proteinExistence type="predicted"/>
<dbReference type="Proteomes" id="UP001059209">
    <property type="component" value="Chromosome"/>
</dbReference>
<name>A0ABY5Y813_9FLAO</name>
<protein>
    <recommendedName>
        <fullName evidence="3">Esterase</fullName>
    </recommendedName>
</protein>
<gene>
    <name evidence="1" type="ORF">NYZ99_15230</name>
</gene>
<dbReference type="SUPFAM" id="SSF53474">
    <property type="entry name" value="alpha/beta-Hydrolases"/>
    <property type="match status" value="1"/>
</dbReference>
<reference evidence="1" key="1">
    <citation type="submission" date="2022-09" db="EMBL/GenBank/DDBJ databases">
        <title>Maribacter litopenaei sp. nov., isolated from the intestinal tract of the Pacific White Shrimp, Litopenaeus vannamei.</title>
        <authorList>
            <person name="Kim S.Y."/>
            <person name="Hwang C.Y."/>
        </authorList>
    </citation>
    <scope>NUCLEOTIDE SEQUENCE</scope>
    <source>
        <strain evidence="1">HL-LV01</strain>
    </source>
</reference>
<dbReference type="InterPro" id="IPR029058">
    <property type="entry name" value="AB_hydrolase_fold"/>
</dbReference>
<sequence length="102" mass="12397">MPIRDKFKYIGVMSMGLFSSFRGNNDYSKENHIAQLQSLKENQPSEYWVFMGKKDFLYKTVTPLNELYKEVGLRYTYKEDDGRHDWYSWRKYLTEFLPVLFK</sequence>
<evidence type="ECO:0000313" key="1">
    <source>
        <dbReference type="EMBL" id="UWX54290.1"/>
    </source>
</evidence>